<dbReference type="AlphaFoldDB" id="K1X3F4"/>
<keyword evidence="2" id="KW-1185">Reference proteome</keyword>
<dbReference type="OrthoDB" id="9971601at2759"/>
<proteinExistence type="predicted"/>
<name>K1X3F4_MARBU</name>
<dbReference type="KEGG" id="mbe:MBM_06444"/>
<dbReference type="EMBL" id="JH921442">
    <property type="protein sequence ID" value="EKD15228.1"/>
    <property type="molecule type" value="Genomic_DNA"/>
</dbReference>
<evidence type="ECO:0000313" key="1">
    <source>
        <dbReference type="EMBL" id="EKD15228.1"/>
    </source>
</evidence>
<protein>
    <submittedName>
        <fullName evidence="1">Uncharacterized protein</fullName>
    </submittedName>
</protein>
<organism evidence="1 2">
    <name type="scientific">Marssonina brunnea f. sp. multigermtubi (strain MB_m1)</name>
    <name type="common">Marssonina leaf spot fungus</name>
    <dbReference type="NCBI Taxonomy" id="1072389"/>
    <lineage>
        <taxon>Eukaryota</taxon>
        <taxon>Fungi</taxon>
        <taxon>Dikarya</taxon>
        <taxon>Ascomycota</taxon>
        <taxon>Pezizomycotina</taxon>
        <taxon>Leotiomycetes</taxon>
        <taxon>Helotiales</taxon>
        <taxon>Drepanopezizaceae</taxon>
        <taxon>Drepanopeziza</taxon>
    </lineage>
</organism>
<dbReference type="PANTHER" id="PTHR36142">
    <property type="entry name" value="METALLO-HYDROLASE/OXIDOREDUCTASE SUPERFAMILY PROTEIN"/>
    <property type="match status" value="1"/>
</dbReference>
<dbReference type="Proteomes" id="UP000006753">
    <property type="component" value="Unassembled WGS sequence"/>
</dbReference>
<gene>
    <name evidence="1" type="ORF">MBM_06444</name>
</gene>
<dbReference type="InParanoid" id="K1X3F4"/>
<dbReference type="eggNOG" id="ENOG502RYFN">
    <property type="taxonomic scope" value="Eukaryota"/>
</dbReference>
<evidence type="ECO:0000313" key="2">
    <source>
        <dbReference type="Proteomes" id="UP000006753"/>
    </source>
</evidence>
<dbReference type="OMA" id="YSDHLHP"/>
<sequence length="333" mass="35788">MTATTDRTHALRVQFADPKAVSRPIITYINGDVSWLISLPRPASDKSTQGKAFYHAVIDPWFGQPSVFIAPMFLEMALGRDPGLPNRAAVDAAIAEIELAAGNSLAPTDEDPAVDAIFVMGSAEHFNQESLLQFSSSTPLFAIAAVASTAHSWGHFDTVVTMASCDPSKTPWADGHPGVPLPEWLTVFPPAVTRFNNFGLCLITSVNPAEKEMILMGPHGIGADEAFVHGFAQTVKMLALIAPLKDSYSFGIKTVLGVEDGLALARSTGARYYVRNGDFVSLKYKGIIGWTVNDVSHDIQWGVDQLKGRLAGKGVEEEPTLVEVENGGSYVVM</sequence>
<dbReference type="GeneID" id="18762379"/>
<dbReference type="PANTHER" id="PTHR36142:SF2">
    <property type="entry name" value="METALLO-HYDROLASE_OXIDOREDUCTASE SUPERFAMILY PROTEIN"/>
    <property type="match status" value="1"/>
</dbReference>
<accession>K1X3F4</accession>
<reference evidence="1 2" key="1">
    <citation type="journal article" date="2012" name="BMC Genomics">
        <title>Sequencing the genome of Marssonina brunnea reveals fungus-poplar co-evolution.</title>
        <authorList>
            <person name="Zhu S."/>
            <person name="Cao Y.-Z."/>
            <person name="Jiang C."/>
            <person name="Tan B.-Y."/>
            <person name="Wang Z."/>
            <person name="Feng S."/>
            <person name="Zhang L."/>
            <person name="Su X.-H."/>
            <person name="Brejova B."/>
            <person name="Vinar T."/>
            <person name="Xu M."/>
            <person name="Wang M.-X."/>
            <person name="Zhang S.-G."/>
            <person name="Huang M.-R."/>
            <person name="Wu R."/>
            <person name="Zhou Y."/>
        </authorList>
    </citation>
    <scope>NUCLEOTIDE SEQUENCE [LARGE SCALE GENOMIC DNA]</scope>
    <source>
        <strain evidence="1 2">MB_m1</strain>
    </source>
</reference>
<dbReference type="HOGENOM" id="CLU_047435_0_0_1"/>